<dbReference type="InterPro" id="IPR036047">
    <property type="entry name" value="F-box-like_dom_sf"/>
</dbReference>
<keyword evidence="3" id="KW-1185">Reference proteome</keyword>
<name>A0AAE8MWW6_9PEZI</name>
<protein>
    <recommendedName>
        <fullName evidence="4">F-box domain-containing protein</fullName>
    </recommendedName>
</protein>
<dbReference type="SUPFAM" id="SSF81383">
    <property type="entry name" value="F-box domain"/>
    <property type="match status" value="1"/>
</dbReference>
<sequence length="772" mass="85261">MGSFECYCAGCGGSLTGFRIQVGSSAPSALARRRKIVRSKCEAPIRDATPDSDSDSDEEDSDEEDDWNEDDEDQSYDPSLVDDMSVQWLNDLRCLGYNSEIPGIRKAFITGEAEYDDNDAIFVSMGNDPNQPVNVESYFSRDSEHTPVFPFHNMCLGVLARTLTGSSNFRELNHDVLYAALSSFVTGFREWTPDYGGIAGPGQSWESIPGEEFSVTSVASVPDFEGAVHFRLAKGVFSSSLSSPNHIAPRRLTGIDPFAKLPMELLQAVSVYLPGKSVLALRQASFAVYSATQGSDFWKWYLPRDMPWFWELNKVMKEVQTSDVNYKSLYLWLNASTAPKFGTRSPFMGIANRRRIWSICETIMKRYLRFMSSGERAAKRGHHTSEEILEALRGENLSGDTFVVASPMSDDDTSAVSTHLIRWWEDLEDLDMIFCTYWNSDRLLVGIGIEINGTFRLIGRRDTVAGDRRSAVRIGANDWITGLILHITKFDPLGASARAGVQGVSVLRGSATVTLGATGGGQRPLLTADGRCLIGLSGQIREDGVITRLGLLQCPRPSKEGPTSDFLEPTIEQRLLWDGGRHMTSPPIWQHPSLRLVPLVDGKITLHPDLISHEILHWIKDKSEIRKLEEITVRIGTRPTQSGADIIGIRVQQVRNYWEPRRYVGARDVYGDRDPVDYPEMKEVQHFKVDGPGGEYITEVAAATTCGATALKLTTNRGKSTSFGADPDHEWSSICAPEGAIIVGLAVTFATAVGSSYPGLSNVLVLVSDMTL</sequence>
<evidence type="ECO:0008006" key="4">
    <source>
        <dbReference type="Google" id="ProtNLM"/>
    </source>
</evidence>
<feature type="compositionally biased region" description="Acidic residues" evidence="1">
    <location>
        <begin position="50"/>
        <end position="75"/>
    </location>
</feature>
<dbReference type="Proteomes" id="UP001187682">
    <property type="component" value="Unassembled WGS sequence"/>
</dbReference>
<comment type="caution">
    <text evidence="2">The sequence shown here is derived from an EMBL/GenBank/DDBJ whole genome shotgun (WGS) entry which is preliminary data.</text>
</comment>
<evidence type="ECO:0000256" key="1">
    <source>
        <dbReference type="SAM" id="MobiDB-lite"/>
    </source>
</evidence>
<evidence type="ECO:0000313" key="3">
    <source>
        <dbReference type="Proteomes" id="UP001187682"/>
    </source>
</evidence>
<evidence type="ECO:0000313" key="2">
    <source>
        <dbReference type="EMBL" id="SPO01668.1"/>
    </source>
</evidence>
<proteinExistence type="predicted"/>
<dbReference type="InterPro" id="IPR036404">
    <property type="entry name" value="Jacalin-like_lectin_dom_sf"/>
</dbReference>
<dbReference type="EMBL" id="ONZQ02000005">
    <property type="protein sequence ID" value="SPO01668.1"/>
    <property type="molecule type" value="Genomic_DNA"/>
</dbReference>
<feature type="region of interest" description="Disordered" evidence="1">
    <location>
        <begin position="41"/>
        <end position="80"/>
    </location>
</feature>
<accession>A0AAE8MWW6</accession>
<dbReference type="Gene3D" id="2.100.10.30">
    <property type="entry name" value="Jacalin-like lectin domain"/>
    <property type="match status" value="1"/>
</dbReference>
<gene>
    <name evidence="2" type="ORF">DNG_04341</name>
</gene>
<organism evidence="2 3">
    <name type="scientific">Cephalotrichum gorgonifer</name>
    <dbReference type="NCBI Taxonomy" id="2041049"/>
    <lineage>
        <taxon>Eukaryota</taxon>
        <taxon>Fungi</taxon>
        <taxon>Dikarya</taxon>
        <taxon>Ascomycota</taxon>
        <taxon>Pezizomycotina</taxon>
        <taxon>Sordariomycetes</taxon>
        <taxon>Hypocreomycetidae</taxon>
        <taxon>Microascales</taxon>
        <taxon>Microascaceae</taxon>
        <taxon>Cephalotrichum</taxon>
    </lineage>
</organism>
<reference evidence="2" key="1">
    <citation type="submission" date="2018-03" db="EMBL/GenBank/DDBJ databases">
        <authorList>
            <person name="Guldener U."/>
        </authorList>
    </citation>
    <scope>NUCLEOTIDE SEQUENCE</scope>
</reference>
<dbReference type="AlphaFoldDB" id="A0AAE8MWW6"/>